<dbReference type="Pfam" id="PF25656">
    <property type="entry name" value="DUF7945"/>
    <property type="match status" value="1"/>
</dbReference>
<name>A0ABS5D9S6_9PSEU</name>
<protein>
    <submittedName>
        <fullName evidence="1">Uncharacterized protein</fullName>
    </submittedName>
</protein>
<accession>A0ABS5D9S6</accession>
<keyword evidence="2" id="KW-1185">Reference proteome</keyword>
<gene>
    <name evidence="1" type="ORF">KBO27_03785</name>
</gene>
<reference evidence="1 2" key="1">
    <citation type="submission" date="2021-04" db="EMBL/GenBank/DDBJ databases">
        <title>Whole-genome sequencing of Saccharopolyspora endophytica KCTC 19397.</title>
        <authorList>
            <person name="Ay H."/>
            <person name="Saygin H."/>
            <person name="Sahin N."/>
        </authorList>
    </citation>
    <scope>NUCLEOTIDE SEQUENCE [LARGE SCALE GENOMIC DNA]</scope>
    <source>
        <strain evidence="1 2">KCTC 19397</strain>
    </source>
</reference>
<dbReference type="EMBL" id="JAGPXE010000001">
    <property type="protein sequence ID" value="MBQ0923049.1"/>
    <property type="molecule type" value="Genomic_DNA"/>
</dbReference>
<organism evidence="1 2">
    <name type="scientific">Saccharopolyspora endophytica</name>
    <dbReference type="NCBI Taxonomy" id="543886"/>
    <lineage>
        <taxon>Bacteria</taxon>
        <taxon>Bacillati</taxon>
        <taxon>Actinomycetota</taxon>
        <taxon>Actinomycetes</taxon>
        <taxon>Pseudonocardiales</taxon>
        <taxon>Pseudonocardiaceae</taxon>
        <taxon>Saccharopolyspora</taxon>
    </lineage>
</organism>
<sequence length="137" mass="15394">MEAVEIVEPAVTPLRYPEMRAEVIDAVTSLADPDYQQKVWIRREYPQPGFYDDLTTNINILFDDVCVLPDPRTRVGIVLHPSEVDAMKALGDVLDPLVDELGDATDAQYLNHPQWTNVVTAAQHARHTLMHSDEANS</sequence>
<dbReference type="RefSeq" id="WP_210968520.1">
    <property type="nucleotide sequence ID" value="NZ_JAGPXE010000001.1"/>
</dbReference>
<dbReference type="Proteomes" id="UP000674084">
    <property type="component" value="Unassembled WGS sequence"/>
</dbReference>
<dbReference type="InterPro" id="IPR057705">
    <property type="entry name" value="DUF7945"/>
</dbReference>
<comment type="caution">
    <text evidence="1">The sequence shown here is derived from an EMBL/GenBank/DDBJ whole genome shotgun (WGS) entry which is preliminary data.</text>
</comment>
<dbReference type="NCBIfam" id="NF047838">
    <property type="entry name" value="SCO4402_fam"/>
    <property type="match status" value="1"/>
</dbReference>
<evidence type="ECO:0000313" key="1">
    <source>
        <dbReference type="EMBL" id="MBQ0923049.1"/>
    </source>
</evidence>
<proteinExistence type="predicted"/>
<evidence type="ECO:0000313" key="2">
    <source>
        <dbReference type="Proteomes" id="UP000674084"/>
    </source>
</evidence>